<feature type="transmembrane region" description="Helical" evidence="1">
    <location>
        <begin position="66"/>
        <end position="88"/>
    </location>
</feature>
<evidence type="ECO:0000256" key="1">
    <source>
        <dbReference type="SAM" id="Phobius"/>
    </source>
</evidence>
<feature type="transmembrane region" description="Helical" evidence="1">
    <location>
        <begin position="109"/>
        <end position="137"/>
    </location>
</feature>
<feature type="transmembrane region" description="Helical" evidence="1">
    <location>
        <begin position="266"/>
        <end position="288"/>
    </location>
</feature>
<accession>A0A9D0YRZ2</accession>
<organism evidence="2 3">
    <name type="scientific">Candidatus Enterenecus faecium</name>
    <dbReference type="NCBI Taxonomy" id="2840780"/>
    <lineage>
        <taxon>Bacteria</taxon>
        <taxon>Bacillati</taxon>
        <taxon>Bacillota</taxon>
        <taxon>Clostridia</taxon>
        <taxon>Eubacteriales</taxon>
        <taxon>Candidatus Enterenecus</taxon>
    </lineage>
</organism>
<feature type="transmembrane region" description="Helical" evidence="1">
    <location>
        <begin position="143"/>
        <end position="166"/>
    </location>
</feature>
<evidence type="ECO:0000313" key="3">
    <source>
        <dbReference type="Proteomes" id="UP000886879"/>
    </source>
</evidence>
<evidence type="ECO:0000313" key="2">
    <source>
        <dbReference type="EMBL" id="HIQ60882.1"/>
    </source>
</evidence>
<feature type="transmembrane region" description="Helical" evidence="1">
    <location>
        <begin position="335"/>
        <end position="353"/>
    </location>
</feature>
<reference evidence="2" key="2">
    <citation type="journal article" date="2021" name="PeerJ">
        <title>Extensive microbial diversity within the chicken gut microbiome revealed by metagenomics and culture.</title>
        <authorList>
            <person name="Gilroy R."/>
            <person name="Ravi A."/>
            <person name="Getino M."/>
            <person name="Pursley I."/>
            <person name="Horton D.L."/>
            <person name="Alikhan N.F."/>
            <person name="Baker D."/>
            <person name="Gharbi K."/>
            <person name="Hall N."/>
            <person name="Watson M."/>
            <person name="Adriaenssens E.M."/>
            <person name="Foster-Nyarko E."/>
            <person name="Jarju S."/>
            <person name="Secka A."/>
            <person name="Antonio M."/>
            <person name="Oren A."/>
            <person name="Chaudhuri R.R."/>
            <person name="La Ragione R."/>
            <person name="Hildebrand F."/>
            <person name="Pallen M.J."/>
        </authorList>
    </citation>
    <scope>NUCLEOTIDE SEQUENCE</scope>
    <source>
        <strain evidence="2">ChiGjej2B2-12916</strain>
    </source>
</reference>
<sequence length="436" mass="49190">MTYSLSQLAWFFLIYSILGWCISVAFCAIKKHSFVNPGFLNLPVSPIYGIGAVLSTVFLSELTHRPLFFILGSCVLSGILVITTGVALERMLHRRWWDFSDHKFHFHGYISLPLLLVLGVGAWLCVSFLNPLLALVLGDLPPLLSRILVLVGLGLVALDLALSLGITVQMGVRIRRLEQLSRDFQELTALFGHAITRRVQTRMLHAFPNLEQAAPSQKPKPTVFAQGCSPTKLIWIFFIAALLGDIIETLFCRATMGIWMSRSSLIYGPFSIVWGLGAVMFTALLYRYKDKSEGYLFLAGTIVGGVYEYVCSVFTELVFGTVFWDYSHIPFNLAGRINLLYCFFWGIAAAVWMKVLYPRLSRLIERIPMKAGKVLTWVIVVFMVFNMAISALALGRYQQRQSAPDAPTNGFTEFLDHYYPDERIHQVYPNMKQVTD</sequence>
<keyword evidence="1" id="KW-0812">Transmembrane</keyword>
<reference evidence="2" key="1">
    <citation type="submission" date="2020-10" db="EMBL/GenBank/DDBJ databases">
        <authorList>
            <person name="Gilroy R."/>
        </authorList>
    </citation>
    <scope>NUCLEOTIDE SEQUENCE</scope>
    <source>
        <strain evidence="2">ChiGjej2B2-12916</strain>
    </source>
</reference>
<keyword evidence="1" id="KW-0472">Membrane</keyword>
<dbReference type="Proteomes" id="UP000886879">
    <property type="component" value="Unassembled WGS sequence"/>
</dbReference>
<dbReference type="InterPro" id="IPR010540">
    <property type="entry name" value="CmpB_TMEM229"/>
</dbReference>
<gene>
    <name evidence="2" type="ORF">IAD31_04720</name>
</gene>
<feature type="transmembrane region" description="Helical" evidence="1">
    <location>
        <begin position="295"/>
        <end position="315"/>
    </location>
</feature>
<feature type="transmembrane region" description="Helical" evidence="1">
    <location>
        <begin position="374"/>
        <end position="394"/>
    </location>
</feature>
<name>A0A9D0YRZ2_9FIRM</name>
<dbReference type="Pfam" id="PF06541">
    <property type="entry name" value="ABC_trans_CmpB"/>
    <property type="match status" value="2"/>
</dbReference>
<proteinExistence type="predicted"/>
<feature type="transmembrane region" description="Helical" evidence="1">
    <location>
        <begin position="233"/>
        <end position="260"/>
    </location>
</feature>
<dbReference type="AlphaFoldDB" id="A0A9D0YRZ2"/>
<protein>
    <submittedName>
        <fullName evidence="2">ABC transporter permease</fullName>
    </submittedName>
</protein>
<feature type="transmembrane region" description="Helical" evidence="1">
    <location>
        <begin position="39"/>
        <end position="60"/>
    </location>
</feature>
<comment type="caution">
    <text evidence="2">The sequence shown here is derived from an EMBL/GenBank/DDBJ whole genome shotgun (WGS) entry which is preliminary data.</text>
</comment>
<dbReference type="EMBL" id="DVFO01000046">
    <property type="protein sequence ID" value="HIQ60882.1"/>
    <property type="molecule type" value="Genomic_DNA"/>
</dbReference>
<keyword evidence="1" id="KW-1133">Transmembrane helix</keyword>
<feature type="transmembrane region" description="Helical" evidence="1">
    <location>
        <begin position="6"/>
        <end position="27"/>
    </location>
</feature>